<dbReference type="EMBL" id="CP033464">
    <property type="protein sequence ID" value="QDX95427.1"/>
    <property type="molecule type" value="Genomic_DNA"/>
</dbReference>
<protein>
    <submittedName>
        <fullName evidence="7">Peptidase</fullName>
    </submittedName>
</protein>
<evidence type="ECO:0000256" key="5">
    <source>
        <dbReference type="PROSITE-ProRule" id="PRU01240"/>
    </source>
</evidence>
<dbReference type="InterPro" id="IPR015500">
    <property type="entry name" value="Peptidase_S8_subtilisin-rel"/>
</dbReference>
<comment type="similarity">
    <text evidence="5">Belongs to the peptidase S8 family.</text>
</comment>
<name>A0A518VEL8_BRELA</name>
<keyword evidence="3 5" id="KW-0720">Serine protease</keyword>
<dbReference type="PROSITE" id="PS51892">
    <property type="entry name" value="SUBTILASE"/>
    <property type="match status" value="1"/>
</dbReference>
<keyword evidence="1 5" id="KW-0645">Protease</keyword>
<sequence length="585" mass="64537">MSQNQQLYTYRVGQKIILRKQSDQFVVRALPNELEKKMGITDAEQVSSASSRVTTRTTDLENLMTRARDVAPTHHAYYIADTNDEFLITDRVFVTFCEPISSEEVSAFAQRYGLVMLEVFGDRDYLFRLTNLTDMNPVKLVVHLTEKEPLVKSAEHDLNQRMSTCALLLPTDSFYLQQWHLHTRFFHPDFDPRASTRCEKAWQLLGNYGSSDVVVGITDDGCMLNHPDFNATAKFAGWGYFEGDRLITNIDIGADPSKMYESDYNHGTSCAGVIAAEVNASLTVGAAPGCRLLPIKWQSSGPYLSISDSKLLTALTYISDKIDVLSNSWGGDPITNWIPLVTNKITELSQTGGRRGKGIVFLWAAGNENSPIQYTASLDVPYTNGWSDDGTVWIGVETSRRFEHNLTRIPGVMHVAALTSSAKRSHYSNYGTGISICAPTNNSHKYRRLQLRGLGITTVTGSPEQVTQQFGGTSSATPLVAGIAALAISANQDLTALEVVSILKRTASKNLNFEGYPRTPPTIFNPDTSWDISPIAPFNRGNFIDTGDPNGTWSPWFGHGRIDALGAVQESLNRNRTGAGVLQEI</sequence>
<reference evidence="7 8" key="1">
    <citation type="submission" date="2018-11" db="EMBL/GenBank/DDBJ databases">
        <title>Phylogenetic determinants of toxin gene distribution in genomes of Brevibacillus laterosporus.</title>
        <authorList>
            <person name="Glare T.R."/>
            <person name="Durrant A."/>
            <person name="Berry C."/>
            <person name="Palma L."/>
            <person name="Ormskirk M."/>
            <person name="Cox M.O."/>
        </authorList>
    </citation>
    <scope>NUCLEOTIDE SEQUENCE [LARGE SCALE GENOMIC DNA]</scope>
    <source>
        <strain evidence="7 8">1821L</strain>
    </source>
</reference>
<dbReference type="Gene3D" id="3.40.50.200">
    <property type="entry name" value="Peptidase S8/S53 domain"/>
    <property type="match status" value="1"/>
</dbReference>
<dbReference type="InterPro" id="IPR023828">
    <property type="entry name" value="Peptidase_S8_Ser-AS"/>
</dbReference>
<dbReference type="PROSITE" id="PS00138">
    <property type="entry name" value="SUBTILASE_SER"/>
    <property type="match status" value="1"/>
</dbReference>
<evidence type="ECO:0000313" key="7">
    <source>
        <dbReference type="EMBL" id="QDX95427.1"/>
    </source>
</evidence>
<feature type="domain" description="Peptidase S8/S53" evidence="6">
    <location>
        <begin position="211"/>
        <end position="510"/>
    </location>
</feature>
<dbReference type="SUPFAM" id="SSF52743">
    <property type="entry name" value="Subtilisin-like"/>
    <property type="match status" value="1"/>
</dbReference>
<evidence type="ECO:0000256" key="4">
    <source>
        <dbReference type="PIRSR" id="PIRSR615500-1"/>
    </source>
</evidence>
<organism evidence="7 8">
    <name type="scientific">Brevibacillus laterosporus</name>
    <name type="common">Bacillus laterosporus</name>
    <dbReference type="NCBI Taxonomy" id="1465"/>
    <lineage>
        <taxon>Bacteria</taxon>
        <taxon>Bacillati</taxon>
        <taxon>Bacillota</taxon>
        <taxon>Bacilli</taxon>
        <taxon>Bacillales</taxon>
        <taxon>Paenibacillaceae</taxon>
        <taxon>Brevibacillus</taxon>
    </lineage>
</organism>
<dbReference type="PROSITE" id="PS00137">
    <property type="entry name" value="SUBTILASE_HIS"/>
    <property type="match status" value="1"/>
</dbReference>
<dbReference type="PANTHER" id="PTHR42884">
    <property type="entry name" value="PROPROTEIN CONVERTASE SUBTILISIN/KEXIN-RELATED"/>
    <property type="match status" value="1"/>
</dbReference>
<dbReference type="GO" id="GO:0004252">
    <property type="term" value="F:serine-type endopeptidase activity"/>
    <property type="evidence" value="ECO:0007669"/>
    <property type="project" value="UniProtKB-UniRule"/>
</dbReference>
<keyword evidence="2 5" id="KW-0378">Hydrolase</keyword>
<feature type="active site" description="Charge relay system" evidence="4 5">
    <location>
        <position position="219"/>
    </location>
</feature>
<dbReference type="InterPro" id="IPR036852">
    <property type="entry name" value="Peptidase_S8/S53_dom_sf"/>
</dbReference>
<evidence type="ECO:0000256" key="3">
    <source>
        <dbReference type="ARBA" id="ARBA00022825"/>
    </source>
</evidence>
<dbReference type="AlphaFoldDB" id="A0A518VEL8"/>
<dbReference type="PRINTS" id="PR00723">
    <property type="entry name" value="SUBTILISIN"/>
</dbReference>
<dbReference type="Pfam" id="PF00082">
    <property type="entry name" value="Peptidase_S8"/>
    <property type="match status" value="1"/>
</dbReference>
<proteinExistence type="inferred from homology"/>
<dbReference type="Proteomes" id="UP000319432">
    <property type="component" value="Chromosome"/>
</dbReference>
<dbReference type="OrthoDB" id="9798386at2"/>
<feature type="active site" description="Charge relay system" evidence="4 5">
    <location>
        <position position="474"/>
    </location>
</feature>
<dbReference type="InterPro" id="IPR000209">
    <property type="entry name" value="Peptidase_S8/S53_dom"/>
</dbReference>
<dbReference type="PANTHER" id="PTHR42884:SF14">
    <property type="entry name" value="NEUROENDOCRINE CONVERTASE 1"/>
    <property type="match status" value="1"/>
</dbReference>
<dbReference type="InterPro" id="IPR022398">
    <property type="entry name" value="Peptidase_S8_His-AS"/>
</dbReference>
<evidence type="ECO:0000256" key="2">
    <source>
        <dbReference type="ARBA" id="ARBA00022801"/>
    </source>
</evidence>
<evidence type="ECO:0000313" key="8">
    <source>
        <dbReference type="Proteomes" id="UP000319432"/>
    </source>
</evidence>
<dbReference type="GO" id="GO:0016485">
    <property type="term" value="P:protein processing"/>
    <property type="evidence" value="ECO:0007669"/>
    <property type="project" value="TreeGrafter"/>
</dbReference>
<gene>
    <name evidence="7" type="ORF">EEL30_26020</name>
</gene>
<accession>A0A518VEL8</accession>
<evidence type="ECO:0000256" key="1">
    <source>
        <dbReference type="ARBA" id="ARBA00022670"/>
    </source>
</evidence>
<keyword evidence="8" id="KW-1185">Reference proteome</keyword>
<evidence type="ECO:0000259" key="6">
    <source>
        <dbReference type="Pfam" id="PF00082"/>
    </source>
</evidence>
<feature type="active site" description="Charge relay system" evidence="4 5">
    <location>
        <position position="266"/>
    </location>
</feature>
<dbReference type="GO" id="GO:0016020">
    <property type="term" value="C:membrane"/>
    <property type="evidence" value="ECO:0007669"/>
    <property type="project" value="TreeGrafter"/>
</dbReference>